<dbReference type="InterPro" id="IPR013785">
    <property type="entry name" value="Aldolase_TIM"/>
</dbReference>
<keyword evidence="9 12" id="KW-1015">Disulfide bond</keyword>
<keyword evidence="16" id="KW-1185">Reference proteome</keyword>
<dbReference type="RefSeq" id="XP_033604882.1">
    <property type="nucleotide sequence ID" value="XM_033749151.1"/>
</dbReference>
<dbReference type="InterPro" id="IPR017853">
    <property type="entry name" value="GH"/>
</dbReference>
<evidence type="ECO:0000256" key="3">
    <source>
        <dbReference type="ARBA" id="ARBA00004613"/>
    </source>
</evidence>
<evidence type="ECO:0000256" key="10">
    <source>
        <dbReference type="ARBA" id="ARBA00023180"/>
    </source>
</evidence>
<dbReference type="Gene3D" id="2.60.40.1180">
    <property type="entry name" value="Golgi alpha-mannosidase II"/>
    <property type="match status" value="1"/>
</dbReference>
<proteinExistence type="inferred from homology"/>
<accession>A0A6A6WK55</accession>
<evidence type="ECO:0000256" key="6">
    <source>
        <dbReference type="ARBA" id="ARBA00022525"/>
    </source>
</evidence>
<feature type="domain" description="Alpha galactosidase C-terminal" evidence="14">
    <location>
        <begin position="354"/>
        <end position="427"/>
    </location>
</feature>
<keyword evidence="10" id="KW-0325">Glycoprotein</keyword>
<dbReference type="AlphaFoldDB" id="A0A6A6WK55"/>
<comment type="catalytic activity">
    <reaction evidence="1 12">
        <text>Hydrolysis of terminal, non-reducing alpha-D-galactose residues in alpha-D-galactosides, including galactose oligosaccharides, galactomannans and galactolipids.</text>
        <dbReference type="EC" id="3.2.1.22"/>
    </reaction>
</comment>
<keyword evidence="6" id="KW-0964">Secreted</keyword>
<dbReference type="PRINTS" id="PR00748">
    <property type="entry name" value="MELIBIASE"/>
</dbReference>
<dbReference type="PRINTS" id="PR00740">
    <property type="entry name" value="GLHYDRLASE27"/>
</dbReference>
<dbReference type="InterPro" id="IPR000111">
    <property type="entry name" value="Glyco_hydro_27/36_CS"/>
</dbReference>
<evidence type="ECO:0000313" key="15">
    <source>
        <dbReference type="EMBL" id="KAF2762431.1"/>
    </source>
</evidence>
<dbReference type="Pfam" id="PF16499">
    <property type="entry name" value="Melibiase_2"/>
    <property type="match status" value="1"/>
</dbReference>
<keyword evidence="8 12" id="KW-0378">Hydrolase</keyword>
<dbReference type="InterPro" id="IPR013780">
    <property type="entry name" value="Glyco_hydro_b"/>
</dbReference>
<organism evidence="15 16">
    <name type="scientific">Pseudovirgaria hyperparasitica</name>
    <dbReference type="NCBI Taxonomy" id="470096"/>
    <lineage>
        <taxon>Eukaryota</taxon>
        <taxon>Fungi</taxon>
        <taxon>Dikarya</taxon>
        <taxon>Ascomycota</taxon>
        <taxon>Pezizomycotina</taxon>
        <taxon>Dothideomycetes</taxon>
        <taxon>Dothideomycetes incertae sedis</taxon>
        <taxon>Acrospermales</taxon>
        <taxon>Acrospermaceae</taxon>
        <taxon>Pseudovirgaria</taxon>
    </lineage>
</organism>
<evidence type="ECO:0000256" key="11">
    <source>
        <dbReference type="ARBA" id="ARBA00023295"/>
    </source>
</evidence>
<dbReference type="PANTHER" id="PTHR11452">
    <property type="entry name" value="ALPHA-GALACTOSIDASE/ALPHA-N-ACETYLGALACTOSAMINIDASE"/>
    <property type="match status" value="1"/>
</dbReference>
<gene>
    <name evidence="15" type="ORF">EJ05DRAFT_533990</name>
</gene>
<comment type="function">
    <text evidence="2">Hydrolyzes a variety of simple alpha-D-galactoside as well as more complex molecules such as oligosaccharides and polysaccharides.</text>
</comment>
<dbReference type="OrthoDB" id="5795902at2759"/>
<dbReference type="InterPro" id="IPR002241">
    <property type="entry name" value="Glyco_hydro_27"/>
</dbReference>
<name>A0A6A6WK55_9PEZI</name>
<evidence type="ECO:0000256" key="5">
    <source>
        <dbReference type="ARBA" id="ARBA00012755"/>
    </source>
</evidence>
<dbReference type="SUPFAM" id="SSF51445">
    <property type="entry name" value="(Trans)glycosidases"/>
    <property type="match status" value="1"/>
</dbReference>
<evidence type="ECO:0000256" key="7">
    <source>
        <dbReference type="ARBA" id="ARBA00022729"/>
    </source>
</evidence>
<sequence length="511" mass="56358">MGFKTTLFLFSACLALFMQHSAAYLDQNGKVVVPAASSYNGLSLTPRMGFNNWNAFHCDVNETLLLSTAKAMVDYGLRDLGYDHIILDDCWSVGRNETGYLVSNDKKFPNGMKYVVDTIHSMGMKFGIYSSAGTFTCGKYPGSLGYEQKDADYWAEIGVDYLKYDNCFNQGQSGTPKLSFDRYKVMSDALNKTGRPIVYAMCNWGNDDPYDWAYDIANSGRMSGDIYDSFNRPDERCPCTSAIGCRWPGFHCSVMNILNKMAAITSRTMSGYFNDMDMLEVGNGGQSDGEYVIHFSMWALHSSPLLIGTNVLTLSPANLAIYANPAVIALNQDPSAGAAVLKWRYELHPDAFGQGEIALWTRGLNNSDQAVALINASDEDMTLNMTLSDILLDSWTAGAYKRPAELDMVWDVYDLWGNRMSESQAGSIINSTALSMPVGVNGTLTRYNATATSYAAGIMNRDVALMGKHVGTIGPDRTPKGTFTADIPRHSLGLYRLVLREDESLRNTDEL</sequence>
<dbReference type="CDD" id="cd14792">
    <property type="entry name" value="GH27"/>
    <property type="match status" value="1"/>
</dbReference>
<dbReference type="GeneID" id="54490205"/>
<evidence type="ECO:0000256" key="1">
    <source>
        <dbReference type="ARBA" id="ARBA00001255"/>
    </source>
</evidence>
<keyword evidence="7 13" id="KW-0732">Signal</keyword>
<keyword evidence="11 12" id="KW-0326">Glycosidase</keyword>
<comment type="similarity">
    <text evidence="4 12">Belongs to the glycosyl hydrolase 27 family.</text>
</comment>
<evidence type="ECO:0000259" key="14">
    <source>
        <dbReference type="Pfam" id="PF17801"/>
    </source>
</evidence>
<dbReference type="InterPro" id="IPR006215">
    <property type="entry name" value="Glyco_hydro_melibiase"/>
</dbReference>
<evidence type="ECO:0000256" key="9">
    <source>
        <dbReference type="ARBA" id="ARBA00023157"/>
    </source>
</evidence>
<evidence type="ECO:0000256" key="2">
    <source>
        <dbReference type="ARBA" id="ARBA00003969"/>
    </source>
</evidence>
<dbReference type="PANTHER" id="PTHR11452:SF75">
    <property type="entry name" value="ALPHA-GALACTOSIDASE MEL1"/>
    <property type="match status" value="1"/>
</dbReference>
<reference evidence="15" key="1">
    <citation type="journal article" date="2020" name="Stud. Mycol.">
        <title>101 Dothideomycetes genomes: a test case for predicting lifestyles and emergence of pathogens.</title>
        <authorList>
            <person name="Haridas S."/>
            <person name="Albert R."/>
            <person name="Binder M."/>
            <person name="Bloem J."/>
            <person name="Labutti K."/>
            <person name="Salamov A."/>
            <person name="Andreopoulos B."/>
            <person name="Baker S."/>
            <person name="Barry K."/>
            <person name="Bills G."/>
            <person name="Bluhm B."/>
            <person name="Cannon C."/>
            <person name="Castanera R."/>
            <person name="Culley D."/>
            <person name="Daum C."/>
            <person name="Ezra D."/>
            <person name="Gonzalez J."/>
            <person name="Henrissat B."/>
            <person name="Kuo A."/>
            <person name="Liang C."/>
            <person name="Lipzen A."/>
            <person name="Lutzoni F."/>
            <person name="Magnuson J."/>
            <person name="Mondo S."/>
            <person name="Nolan M."/>
            <person name="Ohm R."/>
            <person name="Pangilinan J."/>
            <person name="Park H.-J."/>
            <person name="Ramirez L."/>
            <person name="Alfaro M."/>
            <person name="Sun H."/>
            <person name="Tritt A."/>
            <person name="Yoshinaga Y."/>
            <person name="Zwiers L.-H."/>
            <person name="Turgeon B."/>
            <person name="Goodwin S."/>
            <person name="Spatafora J."/>
            <person name="Crous P."/>
            <person name="Grigoriev I."/>
        </authorList>
    </citation>
    <scope>NUCLEOTIDE SEQUENCE</scope>
    <source>
        <strain evidence="15">CBS 121739</strain>
    </source>
</reference>
<dbReference type="SUPFAM" id="SSF51011">
    <property type="entry name" value="Glycosyl hydrolase domain"/>
    <property type="match status" value="1"/>
</dbReference>
<dbReference type="Proteomes" id="UP000799437">
    <property type="component" value="Unassembled WGS sequence"/>
</dbReference>
<evidence type="ECO:0000256" key="12">
    <source>
        <dbReference type="RuleBase" id="RU361168"/>
    </source>
</evidence>
<comment type="subcellular location">
    <subcellularLocation>
        <location evidence="3">Secreted</location>
    </subcellularLocation>
</comment>
<dbReference type="PROSITE" id="PS00512">
    <property type="entry name" value="ALPHA_GALACTOSIDASE"/>
    <property type="match status" value="1"/>
</dbReference>
<dbReference type="GO" id="GO:0005995">
    <property type="term" value="P:melibiose catabolic process"/>
    <property type="evidence" value="ECO:0007669"/>
    <property type="project" value="UniProtKB-ARBA"/>
</dbReference>
<evidence type="ECO:0000256" key="8">
    <source>
        <dbReference type="ARBA" id="ARBA00022801"/>
    </source>
</evidence>
<dbReference type="Pfam" id="PF17801">
    <property type="entry name" value="Melibiase_C"/>
    <property type="match status" value="1"/>
</dbReference>
<protein>
    <recommendedName>
        <fullName evidence="5 12">Alpha-galactosidase</fullName>
        <ecNumber evidence="5 12">3.2.1.22</ecNumber>
    </recommendedName>
    <alternativeName>
        <fullName evidence="12">Melibiase</fullName>
    </alternativeName>
</protein>
<feature type="chain" id="PRO_5025593405" description="Alpha-galactosidase" evidence="13">
    <location>
        <begin position="24"/>
        <end position="511"/>
    </location>
</feature>
<dbReference type="GO" id="GO:0004557">
    <property type="term" value="F:alpha-galactosidase activity"/>
    <property type="evidence" value="ECO:0007669"/>
    <property type="project" value="UniProtKB-EC"/>
</dbReference>
<dbReference type="GO" id="GO:0005576">
    <property type="term" value="C:extracellular region"/>
    <property type="evidence" value="ECO:0007669"/>
    <property type="project" value="UniProtKB-SubCell"/>
</dbReference>
<feature type="signal peptide" evidence="13">
    <location>
        <begin position="1"/>
        <end position="23"/>
    </location>
</feature>
<evidence type="ECO:0000256" key="13">
    <source>
        <dbReference type="SAM" id="SignalP"/>
    </source>
</evidence>
<dbReference type="InterPro" id="IPR041233">
    <property type="entry name" value="Melibiase_C"/>
</dbReference>
<dbReference type="Gene3D" id="3.20.20.70">
    <property type="entry name" value="Aldolase class I"/>
    <property type="match status" value="1"/>
</dbReference>
<dbReference type="EMBL" id="ML996565">
    <property type="protein sequence ID" value="KAF2762431.1"/>
    <property type="molecule type" value="Genomic_DNA"/>
</dbReference>
<dbReference type="FunFam" id="3.20.20.70:FF:000202">
    <property type="entry name" value="Alpha-galactosidase"/>
    <property type="match status" value="1"/>
</dbReference>
<evidence type="ECO:0000313" key="16">
    <source>
        <dbReference type="Proteomes" id="UP000799437"/>
    </source>
</evidence>
<dbReference type="EC" id="3.2.1.22" evidence="5 12"/>
<evidence type="ECO:0000256" key="4">
    <source>
        <dbReference type="ARBA" id="ARBA00009743"/>
    </source>
</evidence>